<evidence type="ECO:0000313" key="1">
    <source>
        <dbReference type="EMBL" id="TWP35118.1"/>
    </source>
</evidence>
<evidence type="ECO:0008006" key="3">
    <source>
        <dbReference type="Google" id="ProtNLM"/>
    </source>
</evidence>
<reference evidence="1 2" key="2">
    <citation type="submission" date="2019-08" db="EMBL/GenBank/DDBJ databases">
        <title>Jejuicoccus antrihumi gen. nov., sp. nov., a new member of the family Dermacoccaceae isolated from a cave.</title>
        <authorList>
            <person name="Schumann P."/>
            <person name="Kim I.S."/>
        </authorList>
    </citation>
    <scope>NUCLEOTIDE SEQUENCE [LARGE SCALE GENOMIC DNA]</scope>
    <source>
        <strain evidence="1 2">C5-26</strain>
    </source>
</reference>
<name>A0A563DXW4_9MICO</name>
<dbReference type="AlphaFoldDB" id="A0A563DXW4"/>
<evidence type="ECO:0000313" key="2">
    <source>
        <dbReference type="Proteomes" id="UP000320244"/>
    </source>
</evidence>
<reference evidence="1 2" key="1">
    <citation type="submission" date="2019-05" db="EMBL/GenBank/DDBJ databases">
        <authorList>
            <person name="Lee S.D."/>
        </authorList>
    </citation>
    <scope>NUCLEOTIDE SEQUENCE [LARGE SCALE GENOMIC DNA]</scope>
    <source>
        <strain evidence="1 2">C5-26</strain>
    </source>
</reference>
<accession>A0A563DXW4</accession>
<organism evidence="1 2">
    <name type="scientific">Leekyejoonella antrihumi</name>
    <dbReference type="NCBI Taxonomy" id="1660198"/>
    <lineage>
        <taxon>Bacteria</taxon>
        <taxon>Bacillati</taxon>
        <taxon>Actinomycetota</taxon>
        <taxon>Actinomycetes</taxon>
        <taxon>Micrococcales</taxon>
        <taxon>Dermacoccaceae</taxon>
        <taxon>Leekyejoonella</taxon>
    </lineage>
</organism>
<proteinExistence type="predicted"/>
<gene>
    <name evidence="1" type="ORF">FGL98_15325</name>
</gene>
<dbReference type="OrthoDB" id="5147244at2"/>
<keyword evidence="2" id="KW-1185">Reference proteome</keyword>
<dbReference type="RefSeq" id="WP_146317974.1">
    <property type="nucleotide sequence ID" value="NZ_VCQV01000022.1"/>
</dbReference>
<comment type="caution">
    <text evidence="1">The sequence shown here is derived from an EMBL/GenBank/DDBJ whole genome shotgun (WGS) entry which is preliminary data.</text>
</comment>
<protein>
    <recommendedName>
        <fullName evidence="3">DUF4254 domain-containing protein</fullName>
    </recommendedName>
</protein>
<sequence>MDPAPPAYAAAAAVAGLVPLLLTTHVETAEPACGDVVAAAIERFGDRLLDWHDTLVGTRSPHHDSTQVGPPIEHLPEHGSHGLADALYDGDFPGSPISLELASHELLHVSRRVRQIAESPDLRDDCRPDGVRIADHLERLALACQTHADLLRDEARRLDRVRRERADDSQHVQLETGQVLGRVVRAEHALGRVALDTLPQ</sequence>
<dbReference type="EMBL" id="VCQV01000022">
    <property type="protein sequence ID" value="TWP35118.1"/>
    <property type="molecule type" value="Genomic_DNA"/>
</dbReference>
<dbReference type="Proteomes" id="UP000320244">
    <property type="component" value="Unassembled WGS sequence"/>
</dbReference>